<name>A0A5C1YB74_9MICO</name>
<evidence type="ECO:0000313" key="12">
    <source>
        <dbReference type="Proteomes" id="UP000322159"/>
    </source>
</evidence>
<feature type="transmembrane region" description="Helical" evidence="10">
    <location>
        <begin position="133"/>
        <end position="152"/>
    </location>
</feature>
<evidence type="ECO:0000256" key="1">
    <source>
        <dbReference type="ARBA" id="ARBA00004477"/>
    </source>
</evidence>
<dbReference type="AlphaFoldDB" id="A0A5C1YB74"/>
<dbReference type="GO" id="GO:0000009">
    <property type="term" value="F:alpha-1,6-mannosyltransferase activity"/>
    <property type="evidence" value="ECO:0007669"/>
    <property type="project" value="InterPro"/>
</dbReference>
<proteinExistence type="predicted"/>
<dbReference type="OrthoDB" id="151635at2"/>
<evidence type="ECO:0000313" key="11">
    <source>
        <dbReference type="EMBL" id="QEO10810.1"/>
    </source>
</evidence>
<feature type="transmembrane region" description="Helical" evidence="10">
    <location>
        <begin position="99"/>
        <end position="126"/>
    </location>
</feature>
<keyword evidence="3" id="KW-0337">GPI-anchor biosynthesis</keyword>
<keyword evidence="5" id="KW-0808">Transferase</keyword>
<dbReference type="UniPathway" id="UPA00196"/>
<evidence type="ECO:0000256" key="7">
    <source>
        <dbReference type="ARBA" id="ARBA00022824"/>
    </source>
</evidence>
<dbReference type="GO" id="GO:0006506">
    <property type="term" value="P:GPI anchor biosynthetic process"/>
    <property type="evidence" value="ECO:0007669"/>
    <property type="project" value="UniProtKB-UniPathway"/>
</dbReference>
<accession>A0A5C1YB74</accession>
<evidence type="ECO:0008006" key="13">
    <source>
        <dbReference type="Google" id="ProtNLM"/>
    </source>
</evidence>
<evidence type="ECO:0000256" key="8">
    <source>
        <dbReference type="ARBA" id="ARBA00022989"/>
    </source>
</evidence>
<evidence type="ECO:0000256" key="10">
    <source>
        <dbReference type="SAM" id="Phobius"/>
    </source>
</evidence>
<reference evidence="11 12" key="1">
    <citation type="submission" date="2019-09" db="EMBL/GenBank/DDBJ databases">
        <title>Genome sequencing of strain KACC 19322.</title>
        <authorList>
            <person name="Heo J."/>
            <person name="Kim S.-J."/>
            <person name="Kim J.-S."/>
            <person name="Hong S.-B."/>
            <person name="Kwon S.-W."/>
        </authorList>
    </citation>
    <scope>NUCLEOTIDE SEQUENCE [LARGE SCALE GENOMIC DNA]</scope>
    <source>
        <strain evidence="11 12">KACC 19322</strain>
    </source>
</reference>
<dbReference type="GO" id="GO:0004376">
    <property type="term" value="F:GPI mannosyltransferase activity"/>
    <property type="evidence" value="ECO:0007669"/>
    <property type="project" value="InterPro"/>
</dbReference>
<dbReference type="KEGG" id="lyk:FLP23_06150"/>
<dbReference type="EMBL" id="CP043504">
    <property type="protein sequence ID" value="QEO10810.1"/>
    <property type="molecule type" value="Genomic_DNA"/>
</dbReference>
<keyword evidence="9 10" id="KW-0472">Membrane</keyword>
<keyword evidence="7" id="KW-0256">Endoplasmic reticulum</keyword>
<evidence type="ECO:0000256" key="4">
    <source>
        <dbReference type="ARBA" id="ARBA00022676"/>
    </source>
</evidence>
<keyword evidence="6 10" id="KW-0812">Transmembrane</keyword>
<comment type="pathway">
    <text evidence="2">Glycolipid biosynthesis; glycosylphosphatidylinositol-anchor biosynthesis.</text>
</comment>
<feature type="transmembrane region" description="Helical" evidence="10">
    <location>
        <begin position="12"/>
        <end position="38"/>
    </location>
</feature>
<keyword evidence="12" id="KW-1185">Reference proteome</keyword>
<dbReference type="GO" id="GO:0016020">
    <property type="term" value="C:membrane"/>
    <property type="evidence" value="ECO:0007669"/>
    <property type="project" value="GOC"/>
</dbReference>
<dbReference type="InterPro" id="IPR007315">
    <property type="entry name" value="PIG-V/Gpi18"/>
</dbReference>
<gene>
    <name evidence="11" type="ORF">FLP23_06150</name>
</gene>
<feature type="transmembrane region" description="Helical" evidence="10">
    <location>
        <begin position="300"/>
        <end position="321"/>
    </location>
</feature>
<dbReference type="PANTHER" id="PTHR12468">
    <property type="entry name" value="GPI MANNOSYLTRANSFERASE 2"/>
    <property type="match status" value="1"/>
</dbReference>
<evidence type="ECO:0000256" key="2">
    <source>
        <dbReference type="ARBA" id="ARBA00004687"/>
    </source>
</evidence>
<evidence type="ECO:0000256" key="6">
    <source>
        <dbReference type="ARBA" id="ARBA00022692"/>
    </source>
</evidence>
<evidence type="ECO:0000256" key="5">
    <source>
        <dbReference type="ARBA" id="ARBA00022679"/>
    </source>
</evidence>
<evidence type="ECO:0000256" key="9">
    <source>
        <dbReference type="ARBA" id="ARBA00023136"/>
    </source>
</evidence>
<feature type="transmembrane region" description="Helical" evidence="10">
    <location>
        <begin position="333"/>
        <end position="349"/>
    </location>
</feature>
<feature type="transmembrane region" description="Helical" evidence="10">
    <location>
        <begin position="378"/>
        <end position="397"/>
    </location>
</feature>
<keyword evidence="4" id="KW-0328">Glycosyltransferase</keyword>
<sequence>MLRLRVLWRLTPWWARVLLVFAASRVVTSAVMLVFAGVEGRANGTATPDFFTFASNWDGQWYYRIALIGYPTELPVDADGHVTENAWAFLPLYPMLLSVFVRIGLPFPVVAVVVSLLAGAVAALLFERLLREAGLSPGTALFGVVLLCTAPLSPLFQVAYAEALGLALLFGALLLVQRQRFVAVIPVVVLLAFTRPSALAFALFLLLYLVVRIVRARRDARAHPLPAGEFAGIVVAGLVSAAAGFAWPAIAWAVTGVPSAYLDTELAWRAGYVGFGHLVPFQGWMQGLAFWLRFAGVPDAAAGALGVVLVLVLAAAFAAFLFSPWARRLGVELRLWLAAYAVYLFAVFFPQSSTWRLLMPLAPALGAFAVPRSRLWRAGLVVLGVVAQLLWVDAVWWRGPGDWSPP</sequence>
<keyword evidence="8 10" id="KW-1133">Transmembrane helix</keyword>
<protein>
    <recommendedName>
        <fullName evidence="13">DUF2029 domain-containing protein</fullName>
    </recommendedName>
</protein>
<feature type="transmembrane region" description="Helical" evidence="10">
    <location>
        <begin position="183"/>
        <end position="210"/>
    </location>
</feature>
<feature type="transmembrane region" description="Helical" evidence="10">
    <location>
        <begin position="230"/>
        <end position="254"/>
    </location>
</feature>
<dbReference type="GO" id="GO:0031501">
    <property type="term" value="C:mannosyltransferase complex"/>
    <property type="evidence" value="ECO:0007669"/>
    <property type="project" value="TreeGrafter"/>
</dbReference>
<comment type="subcellular location">
    <subcellularLocation>
        <location evidence="1">Endoplasmic reticulum membrane</location>
        <topology evidence="1">Multi-pass membrane protein</topology>
    </subcellularLocation>
</comment>
<organism evidence="11 12">
    <name type="scientific">Protaetiibacter larvae</name>
    <dbReference type="NCBI Taxonomy" id="2592654"/>
    <lineage>
        <taxon>Bacteria</taxon>
        <taxon>Bacillati</taxon>
        <taxon>Actinomycetota</taxon>
        <taxon>Actinomycetes</taxon>
        <taxon>Micrococcales</taxon>
        <taxon>Microbacteriaceae</taxon>
        <taxon>Protaetiibacter</taxon>
    </lineage>
</organism>
<feature type="transmembrane region" description="Helical" evidence="10">
    <location>
        <begin position="266"/>
        <end position="285"/>
    </location>
</feature>
<evidence type="ECO:0000256" key="3">
    <source>
        <dbReference type="ARBA" id="ARBA00022502"/>
    </source>
</evidence>
<dbReference type="Proteomes" id="UP000322159">
    <property type="component" value="Chromosome"/>
</dbReference>
<dbReference type="PANTHER" id="PTHR12468:SF2">
    <property type="entry name" value="GPI MANNOSYLTRANSFERASE 2"/>
    <property type="match status" value="1"/>
</dbReference>